<gene>
    <name evidence="2" type="ORF">E2C01_060127</name>
</gene>
<reference evidence="2 3" key="1">
    <citation type="submission" date="2019-05" db="EMBL/GenBank/DDBJ databases">
        <title>Another draft genome of Portunus trituberculatus and its Hox gene families provides insights of decapod evolution.</title>
        <authorList>
            <person name="Jeong J.-H."/>
            <person name="Song I."/>
            <person name="Kim S."/>
            <person name="Choi T."/>
            <person name="Kim D."/>
            <person name="Ryu S."/>
            <person name="Kim W."/>
        </authorList>
    </citation>
    <scope>NUCLEOTIDE SEQUENCE [LARGE SCALE GENOMIC DNA]</scope>
    <source>
        <tissue evidence="2">Muscle</tissue>
    </source>
</reference>
<feature type="region of interest" description="Disordered" evidence="1">
    <location>
        <begin position="140"/>
        <end position="169"/>
    </location>
</feature>
<feature type="compositionally biased region" description="Polar residues" evidence="1">
    <location>
        <begin position="159"/>
        <end position="169"/>
    </location>
</feature>
<evidence type="ECO:0000313" key="2">
    <source>
        <dbReference type="EMBL" id="MPC65984.1"/>
    </source>
</evidence>
<evidence type="ECO:0000256" key="1">
    <source>
        <dbReference type="SAM" id="MobiDB-lite"/>
    </source>
</evidence>
<dbReference type="AlphaFoldDB" id="A0A5B7HB65"/>
<sequence length="169" mass="18700">MGFCVLADNLKDKGLSVHEAVGQEDSVSPPSFPYVFGSRFGAVQFQLFPDLTNRQSMLTLEADMFVGDTQRQASPSFDLARDVSTLDPPAMVKCFQPPKGILQRVKPVGMIRMGPDRHLTQFPIPIPRLKARLWVTSSRAGGLSSWSGPHSHKERHMSSRVNSLSPHNT</sequence>
<accession>A0A5B7HB65</accession>
<name>A0A5B7HB65_PORTR</name>
<protein>
    <submittedName>
        <fullName evidence="2">Uncharacterized protein</fullName>
    </submittedName>
</protein>
<dbReference type="EMBL" id="VSRR010024121">
    <property type="protein sequence ID" value="MPC65984.1"/>
    <property type="molecule type" value="Genomic_DNA"/>
</dbReference>
<comment type="caution">
    <text evidence="2">The sequence shown here is derived from an EMBL/GenBank/DDBJ whole genome shotgun (WGS) entry which is preliminary data.</text>
</comment>
<proteinExistence type="predicted"/>
<keyword evidence="3" id="KW-1185">Reference proteome</keyword>
<evidence type="ECO:0000313" key="3">
    <source>
        <dbReference type="Proteomes" id="UP000324222"/>
    </source>
</evidence>
<organism evidence="2 3">
    <name type="scientific">Portunus trituberculatus</name>
    <name type="common">Swimming crab</name>
    <name type="synonym">Neptunus trituberculatus</name>
    <dbReference type="NCBI Taxonomy" id="210409"/>
    <lineage>
        <taxon>Eukaryota</taxon>
        <taxon>Metazoa</taxon>
        <taxon>Ecdysozoa</taxon>
        <taxon>Arthropoda</taxon>
        <taxon>Crustacea</taxon>
        <taxon>Multicrustacea</taxon>
        <taxon>Malacostraca</taxon>
        <taxon>Eumalacostraca</taxon>
        <taxon>Eucarida</taxon>
        <taxon>Decapoda</taxon>
        <taxon>Pleocyemata</taxon>
        <taxon>Brachyura</taxon>
        <taxon>Eubrachyura</taxon>
        <taxon>Portunoidea</taxon>
        <taxon>Portunidae</taxon>
        <taxon>Portuninae</taxon>
        <taxon>Portunus</taxon>
    </lineage>
</organism>
<dbReference type="Proteomes" id="UP000324222">
    <property type="component" value="Unassembled WGS sequence"/>
</dbReference>